<dbReference type="KEGG" id="paca:ID47_04485"/>
<dbReference type="HOGENOM" id="CLU_037990_0_1_5"/>
<evidence type="ECO:0000256" key="3">
    <source>
        <dbReference type="ARBA" id="ARBA00022679"/>
    </source>
</evidence>
<dbReference type="InterPro" id="IPR004033">
    <property type="entry name" value="UbiE/COQ5_MeTrFase"/>
</dbReference>
<dbReference type="HAMAP" id="MF_01813">
    <property type="entry name" value="MenG_UbiE_methyltr"/>
    <property type="match status" value="1"/>
</dbReference>
<dbReference type="AlphaFoldDB" id="A0A077AX08"/>
<dbReference type="InterPro" id="IPR029063">
    <property type="entry name" value="SAM-dependent_MTases_sf"/>
</dbReference>
<dbReference type="InterPro" id="IPR023576">
    <property type="entry name" value="UbiE/COQ5_MeTrFase_CS"/>
</dbReference>
<keyword evidence="4 6" id="KW-0831">Ubiquinone biosynthesis</keyword>
<keyword evidence="5 6" id="KW-0949">S-adenosyl-L-methionine</keyword>
<dbReference type="eggNOG" id="COG2226">
    <property type="taxonomic scope" value="Bacteria"/>
</dbReference>
<evidence type="ECO:0000313" key="8">
    <source>
        <dbReference type="Proteomes" id="UP000028926"/>
    </source>
</evidence>
<comment type="pathway">
    <text evidence="6">Cofactor biosynthesis; ubiquinone biosynthesis.</text>
</comment>
<evidence type="ECO:0000256" key="4">
    <source>
        <dbReference type="ARBA" id="ARBA00022688"/>
    </source>
</evidence>
<dbReference type="Pfam" id="PF01209">
    <property type="entry name" value="Ubie_methyltran"/>
    <property type="match status" value="1"/>
</dbReference>
<feature type="binding site" evidence="6">
    <location>
        <position position="69"/>
    </location>
    <ligand>
        <name>S-adenosyl-L-methionine</name>
        <dbReference type="ChEBI" id="CHEBI:59789"/>
    </ligand>
</feature>
<dbReference type="PROSITE" id="PS51608">
    <property type="entry name" value="SAM_MT_UBIE"/>
    <property type="match status" value="1"/>
</dbReference>
<comment type="similarity">
    <text evidence="6">Belongs to the class I-like SAM-binding methyltransferase superfamily. MenG/UbiE family.</text>
</comment>
<dbReference type="NCBIfam" id="TIGR01934">
    <property type="entry name" value="MenG_MenH_UbiE"/>
    <property type="match status" value="1"/>
</dbReference>
<dbReference type="SUPFAM" id="SSF53335">
    <property type="entry name" value="S-adenosyl-L-methionine-dependent methyltransferases"/>
    <property type="match status" value="1"/>
</dbReference>
<keyword evidence="2 6" id="KW-0489">Methyltransferase</keyword>
<evidence type="ECO:0000256" key="5">
    <source>
        <dbReference type="ARBA" id="ARBA00022691"/>
    </source>
</evidence>
<gene>
    <name evidence="6 7" type="primary">ubiE</name>
    <name evidence="7" type="ORF">ID47_04485</name>
</gene>
<feature type="binding site" evidence="6">
    <location>
        <begin position="119"/>
        <end position="120"/>
    </location>
    <ligand>
        <name>S-adenosyl-L-methionine</name>
        <dbReference type="ChEBI" id="CHEBI:59789"/>
    </ligand>
</feature>
<dbReference type="STRING" id="91604.ID47_04485"/>
<dbReference type="Gene3D" id="3.40.50.150">
    <property type="entry name" value="Vaccinia Virus protein VP39"/>
    <property type="match status" value="1"/>
</dbReference>
<dbReference type="RefSeq" id="WP_038464225.1">
    <property type="nucleotide sequence ID" value="NZ_CP008941.1"/>
</dbReference>
<dbReference type="UniPathway" id="UPA00079">
    <property type="reaction ID" value="UER00169"/>
</dbReference>
<dbReference type="UniPathway" id="UPA00232"/>
<dbReference type="EC" id="2.1.1.201" evidence="6"/>
<dbReference type="GO" id="GO:0032259">
    <property type="term" value="P:methylation"/>
    <property type="evidence" value="ECO:0007669"/>
    <property type="project" value="UniProtKB-KW"/>
</dbReference>
<sequence>MIQNFFGFQSTSPEERTRRVKEVFTSVASKYDIMNDLMSLGIHRYWKSSFISNLPIKLHDRILDVAGGTGDIAFKILESYPHLNPAVTVCDLTPSMVHVGRERALDRGLIHNLDWTCGNAEQLPFPDNSYDIYTISFGMRNVTHLTQALTEAYRILKPGGRFVCLEFSKVQLPLLEKIYDRYSFEVLPWLGDLVAKDRASYQYLVESIRRFPEQEQFATLLKSSGFVDVHWKNFLGGVSCIHSAFKK</sequence>
<dbReference type="GO" id="GO:0043770">
    <property type="term" value="F:demethylmenaquinone methyltransferase activity"/>
    <property type="evidence" value="ECO:0007669"/>
    <property type="project" value="UniProtKB-UniRule"/>
</dbReference>
<dbReference type="NCBIfam" id="NF001244">
    <property type="entry name" value="PRK00216.1-5"/>
    <property type="match status" value="1"/>
</dbReference>
<dbReference type="GO" id="GO:0009060">
    <property type="term" value="P:aerobic respiration"/>
    <property type="evidence" value="ECO:0007669"/>
    <property type="project" value="UniProtKB-UniRule"/>
</dbReference>
<dbReference type="GO" id="GO:0008425">
    <property type="term" value="F:2-methoxy-6-polyprenyl-1,4-benzoquinol methyltransferase activity"/>
    <property type="evidence" value="ECO:0007669"/>
    <property type="project" value="UniProtKB-UniRule"/>
</dbReference>
<comment type="catalytic activity">
    <reaction evidence="6">
        <text>a 2-methoxy-6-(all-trans-polyprenyl)benzene-1,4-diol + S-adenosyl-L-methionine = a 5-methoxy-2-methyl-3-(all-trans-polyprenyl)benzene-1,4-diol + S-adenosyl-L-homocysteine + H(+)</text>
        <dbReference type="Rhea" id="RHEA:28286"/>
        <dbReference type="Rhea" id="RHEA-COMP:10858"/>
        <dbReference type="Rhea" id="RHEA-COMP:10859"/>
        <dbReference type="ChEBI" id="CHEBI:15378"/>
        <dbReference type="ChEBI" id="CHEBI:57856"/>
        <dbReference type="ChEBI" id="CHEBI:59789"/>
        <dbReference type="ChEBI" id="CHEBI:84166"/>
        <dbReference type="ChEBI" id="CHEBI:84167"/>
        <dbReference type="EC" id="2.1.1.201"/>
    </reaction>
</comment>
<dbReference type="Proteomes" id="UP000028926">
    <property type="component" value="Chromosome"/>
</dbReference>
<evidence type="ECO:0000256" key="1">
    <source>
        <dbReference type="ARBA" id="ARBA00022428"/>
    </source>
</evidence>
<dbReference type="CDD" id="cd02440">
    <property type="entry name" value="AdoMet_MTases"/>
    <property type="match status" value="1"/>
</dbReference>
<protein>
    <recommendedName>
        <fullName evidence="6">Ubiquinone/menaquinone biosynthesis C-methyltransferase UbiE</fullName>
        <ecNumber evidence="6">2.1.1.163</ecNumber>
        <ecNumber evidence="6">2.1.1.201</ecNumber>
    </recommendedName>
    <alternativeName>
        <fullName evidence="6">2-methoxy-6-polyprenyl-1,4-benzoquinol methylase</fullName>
    </alternativeName>
    <alternativeName>
        <fullName evidence="6">Demethylmenaquinone methyltransferase</fullName>
    </alternativeName>
</protein>
<keyword evidence="1 6" id="KW-0474">Menaquinone biosynthesis</keyword>
<comment type="function">
    <text evidence="6">Methyltransferase required for the conversion of demethylmenaquinol (DMKH2) to menaquinol (MKH2) and the conversion of 2-polyprenyl-6-methoxy-1,4-benzoquinol (DDMQH2) to 2-polyprenyl-3-methyl-6-methoxy-1,4-benzoquinol (DMQH2).</text>
</comment>
<keyword evidence="8" id="KW-1185">Reference proteome</keyword>
<dbReference type="EMBL" id="CP008941">
    <property type="protein sequence ID" value="AIK96158.1"/>
    <property type="molecule type" value="Genomic_DNA"/>
</dbReference>
<comment type="pathway">
    <text evidence="6">Quinol/quinone metabolism; menaquinone biosynthesis; menaquinol from 1,4-dihydroxy-2-naphthoate: step 2/2.</text>
</comment>
<dbReference type="OrthoDB" id="9808140at2"/>
<keyword evidence="3 6" id="KW-0808">Transferase</keyword>
<comment type="catalytic activity">
    <reaction evidence="6">
        <text>a 2-demethylmenaquinol + S-adenosyl-L-methionine = a menaquinol + S-adenosyl-L-homocysteine + H(+)</text>
        <dbReference type="Rhea" id="RHEA:42640"/>
        <dbReference type="Rhea" id="RHEA-COMP:9539"/>
        <dbReference type="Rhea" id="RHEA-COMP:9563"/>
        <dbReference type="ChEBI" id="CHEBI:15378"/>
        <dbReference type="ChEBI" id="CHEBI:18151"/>
        <dbReference type="ChEBI" id="CHEBI:55437"/>
        <dbReference type="ChEBI" id="CHEBI:57856"/>
        <dbReference type="ChEBI" id="CHEBI:59789"/>
        <dbReference type="EC" id="2.1.1.163"/>
    </reaction>
</comment>
<dbReference type="PANTHER" id="PTHR43591:SF24">
    <property type="entry name" value="2-METHOXY-6-POLYPRENYL-1,4-BENZOQUINOL METHYLASE, MITOCHONDRIAL"/>
    <property type="match status" value="1"/>
</dbReference>
<dbReference type="FunFam" id="3.40.50.150:FF:000064">
    <property type="entry name" value="2-methoxy-6-polyprenyl-1,4-benzoquinol methylase, mitochondrial"/>
    <property type="match status" value="1"/>
</dbReference>
<dbReference type="EC" id="2.1.1.163" evidence="6"/>
<organism evidence="7 8">
    <name type="scientific">Candidatus Odyssella acanthamoebae</name>
    <dbReference type="NCBI Taxonomy" id="91604"/>
    <lineage>
        <taxon>Bacteria</taxon>
        <taxon>Pseudomonadati</taxon>
        <taxon>Pseudomonadota</taxon>
        <taxon>Alphaproteobacteria</taxon>
        <taxon>Holosporales</taxon>
        <taxon>Candidatus Paracaedibacteraceae</taxon>
        <taxon>Candidatus Odyssella</taxon>
    </lineage>
</organism>
<dbReference type="GO" id="GO:0009234">
    <property type="term" value="P:menaquinone biosynthetic process"/>
    <property type="evidence" value="ECO:0007669"/>
    <property type="project" value="UniProtKB-UniRule"/>
</dbReference>
<proteinExistence type="inferred from homology"/>
<name>A0A077AX08_9PROT</name>
<dbReference type="PROSITE" id="PS01183">
    <property type="entry name" value="UBIE_1"/>
    <property type="match status" value="1"/>
</dbReference>
<feature type="binding site" evidence="6">
    <location>
        <position position="91"/>
    </location>
    <ligand>
        <name>S-adenosyl-L-methionine</name>
        <dbReference type="ChEBI" id="CHEBI:59789"/>
    </ligand>
</feature>
<evidence type="ECO:0000256" key="6">
    <source>
        <dbReference type="HAMAP-Rule" id="MF_01813"/>
    </source>
</evidence>
<accession>A0A077AX08</accession>
<evidence type="ECO:0000256" key="2">
    <source>
        <dbReference type="ARBA" id="ARBA00022603"/>
    </source>
</evidence>
<keyword evidence="7" id="KW-0830">Ubiquinone</keyword>
<dbReference type="PANTHER" id="PTHR43591">
    <property type="entry name" value="METHYLTRANSFERASE"/>
    <property type="match status" value="1"/>
</dbReference>
<feature type="binding site" evidence="6">
    <location>
        <position position="136"/>
    </location>
    <ligand>
        <name>S-adenosyl-L-methionine</name>
        <dbReference type="ChEBI" id="CHEBI:59789"/>
    </ligand>
</feature>
<reference evidence="7 8" key="1">
    <citation type="submission" date="2014-07" db="EMBL/GenBank/DDBJ databases">
        <title>Comparative genomic insights into amoeba endosymbionts belonging to the families of Holosporaceae and Candidatus Midichloriaceae within Rickettsiales.</title>
        <authorList>
            <person name="Wang Z."/>
            <person name="Wu M."/>
        </authorList>
    </citation>
    <scope>NUCLEOTIDE SEQUENCE [LARGE SCALE GENOMIC DNA]</scope>
    <source>
        <strain evidence="7">PRA3</strain>
    </source>
</reference>
<evidence type="ECO:0000313" key="7">
    <source>
        <dbReference type="EMBL" id="AIK96158.1"/>
    </source>
</evidence>